<feature type="transmembrane region" description="Helical" evidence="6">
    <location>
        <begin position="20"/>
        <end position="38"/>
    </location>
</feature>
<dbReference type="EMBL" id="JAAIWM010000007">
    <property type="protein sequence ID" value="NEY73452.1"/>
    <property type="molecule type" value="Genomic_DNA"/>
</dbReference>
<dbReference type="PANTHER" id="PTHR30250:SF28">
    <property type="entry name" value="POLYSACCHARIDE BIOSYNTHESIS PROTEIN"/>
    <property type="match status" value="1"/>
</dbReference>
<evidence type="ECO:0000313" key="8">
    <source>
        <dbReference type="Proteomes" id="UP000481043"/>
    </source>
</evidence>
<gene>
    <name evidence="7" type="ORF">G4D63_17085</name>
</gene>
<evidence type="ECO:0000256" key="3">
    <source>
        <dbReference type="ARBA" id="ARBA00022692"/>
    </source>
</evidence>
<dbReference type="PANTHER" id="PTHR30250">
    <property type="entry name" value="PST FAMILY PREDICTED COLANIC ACID TRANSPORTER"/>
    <property type="match status" value="1"/>
</dbReference>
<dbReference type="Pfam" id="PF13440">
    <property type="entry name" value="Polysacc_synt_3"/>
    <property type="match status" value="1"/>
</dbReference>
<dbReference type="GO" id="GO:0005886">
    <property type="term" value="C:plasma membrane"/>
    <property type="evidence" value="ECO:0007669"/>
    <property type="project" value="UniProtKB-SubCell"/>
</dbReference>
<evidence type="ECO:0000313" key="7">
    <source>
        <dbReference type="EMBL" id="NEY73452.1"/>
    </source>
</evidence>
<keyword evidence="8" id="KW-1185">Reference proteome</keyword>
<evidence type="ECO:0000256" key="1">
    <source>
        <dbReference type="ARBA" id="ARBA00004651"/>
    </source>
</evidence>
<evidence type="ECO:0000256" key="4">
    <source>
        <dbReference type="ARBA" id="ARBA00022989"/>
    </source>
</evidence>
<feature type="transmembrane region" description="Helical" evidence="6">
    <location>
        <begin position="341"/>
        <end position="362"/>
    </location>
</feature>
<evidence type="ECO:0000256" key="2">
    <source>
        <dbReference type="ARBA" id="ARBA00022475"/>
    </source>
</evidence>
<dbReference type="AlphaFoldDB" id="A0A6M0QAX4"/>
<feature type="transmembrane region" description="Helical" evidence="6">
    <location>
        <begin position="236"/>
        <end position="263"/>
    </location>
</feature>
<comment type="caution">
    <text evidence="7">The sequence shown here is derived from an EMBL/GenBank/DDBJ whole genome shotgun (WGS) entry which is preliminary data.</text>
</comment>
<sequence>MKQMTVMLQKLKGHGFLNKVILLAGGTAVAQGLQVILSPVLTRLYTPNDFGVLMIFISIVGICSKVVDLRYPLAIPLPDEEDQALNLLALSLILSITITAIMFSSFLVIGDEVLSLLDIEELQQYYWLIGLSILGIGLYQSLNHWAIRKRDYLLVTVTKLNQSIVQLVVQLLFGFLKLGNFGLLLGDSLGRMGGSGLLATLVWKKHRRNFHHITVSKMIEVAKLYRRFPLYSSWSSLLNGAALQITPLLIAMNYGTGVAGLWALSDRVVGAPMGLVGTAVAQVFLGEGAKYAREDPLKFQNLFNRTAKQLFMWGVIPTILLLFLSPWLFQFIFGAEWKDAGVYVQFLALMYLAQFTMSPLSSTLDILQRQNWELVWDFSRVILVVLGISLSSYLHLSPSYAVLIYSTVMLCSYIALYILCKIAIKLHLKSLQ</sequence>
<comment type="subcellular location">
    <subcellularLocation>
        <location evidence="1">Cell membrane</location>
        <topology evidence="1">Multi-pass membrane protein</topology>
    </subcellularLocation>
</comment>
<keyword evidence="5 6" id="KW-0472">Membrane</keyword>
<evidence type="ECO:0000256" key="6">
    <source>
        <dbReference type="SAM" id="Phobius"/>
    </source>
</evidence>
<feature type="transmembrane region" description="Helical" evidence="6">
    <location>
        <begin position="374"/>
        <end position="394"/>
    </location>
</feature>
<feature type="transmembrane region" description="Helical" evidence="6">
    <location>
        <begin position="124"/>
        <end position="140"/>
    </location>
</feature>
<reference evidence="7 8" key="1">
    <citation type="submission" date="2020-02" db="EMBL/GenBank/DDBJ databases">
        <title>Bacillus aquiflavi sp. nov., isolated from yellow water of strong flavor Chinese baijiu in Yibin region of China.</title>
        <authorList>
            <person name="Xie J."/>
        </authorList>
    </citation>
    <scope>NUCLEOTIDE SEQUENCE [LARGE SCALE GENOMIC DNA]</scope>
    <source>
        <strain evidence="7 8">SA4</strain>
    </source>
</reference>
<dbReference type="InterPro" id="IPR050833">
    <property type="entry name" value="Poly_Biosynth_Transport"/>
</dbReference>
<keyword evidence="4 6" id="KW-1133">Transmembrane helix</keyword>
<evidence type="ECO:0000256" key="5">
    <source>
        <dbReference type="ARBA" id="ARBA00023136"/>
    </source>
</evidence>
<feature type="transmembrane region" description="Helical" evidence="6">
    <location>
        <begin position="87"/>
        <end position="109"/>
    </location>
</feature>
<dbReference type="Proteomes" id="UP000481043">
    <property type="component" value="Unassembled WGS sequence"/>
</dbReference>
<feature type="transmembrane region" description="Helical" evidence="6">
    <location>
        <begin position="152"/>
        <end position="175"/>
    </location>
</feature>
<feature type="transmembrane region" description="Helical" evidence="6">
    <location>
        <begin position="50"/>
        <end position="67"/>
    </location>
</feature>
<dbReference type="RefSeq" id="WP_163181011.1">
    <property type="nucleotide sequence ID" value="NZ_JAAIWM010000007.1"/>
</dbReference>
<proteinExistence type="predicted"/>
<feature type="transmembrane region" description="Helical" evidence="6">
    <location>
        <begin position="310"/>
        <end position="329"/>
    </location>
</feature>
<name>A0A6M0QAX4_9BACI</name>
<accession>A0A6M0QAX4</accession>
<keyword evidence="2" id="KW-1003">Cell membrane</keyword>
<organism evidence="7 8">
    <name type="scientific">Bacillus mesophilus</name>
    <dbReference type="NCBI Taxonomy" id="1808955"/>
    <lineage>
        <taxon>Bacteria</taxon>
        <taxon>Bacillati</taxon>
        <taxon>Bacillota</taxon>
        <taxon>Bacilli</taxon>
        <taxon>Bacillales</taxon>
        <taxon>Bacillaceae</taxon>
        <taxon>Bacillus</taxon>
    </lineage>
</organism>
<feature type="transmembrane region" description="Helical" evidence="6">
    <location>
        <begin position="400"/>
        <end position="420"/>
    </location>
</feature>
<keyword evidence="3 6" id="KW-0812">Transmembrane</keyword>
<protein>
    <submittedName>
        <fullName evidence="7">Lipopolysaccharide biosynthesis protein</fullName>
    </submittedName>
</protein>